<evidence type="ECO:0000313" key="4">
    <source>
        <dbReference type="Proteomes" id="UP000220927"/>
    </source>
</evidence>
<dbReference type="SMART" id="SM00448">
    <property type="entry name" value="REC"/>
    <property type="match status" value="1"/>
</dbReference>
<dbReference type="Gene3D" id="3.40.50.2300">
    <property type="match status" value="1"/>
</dbReference>
<sequence length="128" mass="13610">MTEGGILSGRHVLVVEDEFMLAEDLSQELAEAGAVVIGPAQSLERAIALLATPDILDAAVLDVNLQGVPVYPVADALLARHVPFIFTTGYDASVLPARFQSMGCCSKPIDMRRLMECLQTAIATARAV</sequence>
<evidence type="ECO:0000256" key="1">
    <source>
        <dbReference type="PROSITE-ProRule" id="PRU00169"/>
    </source>
</evidence>
<geneLocation type="plasmid" evidence="4">
    <name>prapfh23d</name>
</geneLocation>
<evidence type="ECO:0000259" key="2">
    <source>
        <dbReference type="PROSITE" id="PS50110"/>
    </source>
</evidence>
<dbReference type="EMBL" id="CP035002">
    <property type="protein sequence ID" value="QAS83121.1"/>
    <property type="molecule type" value="Genomic_DNA"/>
</dbReference>
<keyword evidence="4" id="KW-1185">Reference proteome</keyword>
<feature type="modified residue" description="4-aspartylphosphate" evidence="1">
    <location>
        <position position="62"/>
    </location>
</feature>
<dbReference type="KEGG" id="rad:CO657_35660"/>
<evidence type="ECO:0000313" key="3">
    <source>
        <dbReference type="EMBL" id="QAS83121.1"/>
    </source>
</evidence>
<dbReference type="PROSITE" id="PS50110">
    <property type="entry name" value="RESPONSE_REGULATORY"/>
    <property type="match status" value="1"/>
</dbReference>
<dbReference type="InterPro" id="IPR001789">
    <property type="entry name" value="Sig_transdc_resp-reg_receiver"/>
</dbReference>
<dbReference type="SUPFAM" id="SSF52172">
    <property type="entry name" value="CheY-like"/>
    <property type="match status" value="1"/>
</dbReference>
<keyword evidence="3" id="KW-0614">Plasmid</keyword>
<dbReference type="AlphaFoldDB" id="A0AAE5WV75"/>
<dbReference type="InterPro" id="IPR011006">
    <property type="entry name" value="CheY-like_superfamily"/>
</dbReference>
<name>A0AAE5WV75_9HYPH</name>
<accession>A0AAE5WV75</accession>
<dbReference type="Proteomes" id="UP000220927">
    <property type="component" value="Plasmid pRapFH23d"/>
</dbReference>
<gene>
    <name evidence="3" type="ORF">CO657_35660</name>
</gene>
<keyword evidence="1" id="KW-0597">Phosphoprotein</keyword>
<proteinExistence type="predicted"/>
<organism evidence="3 4">
    <name type="scientific">Rhizobium acidisoli</name>
    <dbReference type="NCBI Taxonomy" id="1538158"/>
    <lineage>
        <taxon>Bacteria</taxon>
        <taxon>Pseudomonadati</taxon>
        <taxon>Pseudomonadota</taxon>
        <taxon>Alphaproteobacteria</taxon>
        <taxon>Hyphomicrobiales</taxon>
        <taxon>Rhizobiaceae</taxon>
        <taxon>Rhizobium/Agrobacterium group</taxon>
        <taxon>Rhizobium</taxon>
    </lineage>
</organism>
<dbReference type="RefSeq" id="WP_054184937.1">
    <property type="nucleotide sequence ID" value="NZ_CP035002.1"/>
</dbReference>
<reference evidence="3 4" key="1">
    <citation type="submission" date="2019-01" db="EMBL/GenBank/DDBJ databases">
        <title>Genomic insights into the origins and evolution of symbiotic genes in the Phaseolus vulgaris microsymbionts.</title>
        <authorList>
            <person name="Tong W."/>
        </authorList>
    </citation>
    <scope>NUCLEOTIDE SEQUENCE [LARGE SCALE GENOMIC DNA]</scope>
    <source>
        <strain evidence="3 4">FH23</strain>
        <plasmid evidence="4">prapfh23d</plasmid>
    </source>
</reference>
<dbReference type="Pfam" id="PF00072">
    <property type="entry name" value="Response_reg"/>
    <property type="match status" value="1"/>
</dbReference>
<dbReference type="GO" id="GO:0000160">
    <property type="term" value="P:phosphorelay signal transduction system"/>
    <property type="evidence" value="ECO:0007669"/>
    <property type="project" value="InterPro"/>
</dbReference>
<protein>
    <submittedName>
        <fullName evidence="3">Response regulator</fullName>
    </submittedName>
</protein>
<feature type="domain" description="Response regulatory" evidence="2">
    <location>
        <begin position="11"/>
        <end position="122"/>
    </location>
</feature>